<gene>
    <name evidence="1" type="ORF">BO71DRAFT_403806</name>
</gene>
<evidence type="ECO:0000313" key="1">
    <source>
        <dbReference type="EMBL" id="PYH88483.1"/>
    </source>
</evidence>
<evidence type="ECO:0000313" key="2">
    <source>
        <dbReference type="Proteomes" id="UP000247810"/>
    </source>
</evidence>
<proteinExistence type="predicted"/>
<dbReference type="VEuPathDB" id="FungiDB:BO71DRAFT_403806"/>
<accession>A0A319DBR4</accession>
<name>A0A319DBR4_9EURO</name>
<organism evidence="1 2">
    <name type="scientific">Aspergillus ellipticus CBS 707.79</name>
    <dbReference type="NCBI Taxonomy" id="1448320"/>
    <lineage>
        <taxon>Eukaryota</taxon>
        <taxon>Fungi</taxon>
        <taxon>Dikarya</taxon>
        <taxon>Ascomycota</taxon>
        <taxon>Pezizomycotina</taxon>
        <taxon>Eurotiomycetes</taxon>
        <taxon>Eurotiomycetidae</taxon>
        <taxon>Eurotiales</taxon>
        <taxon>Aspergillaceae</taxon>
        <taxon>Aspergillus</taxon>
        <taxon>Aspergillus subgen. Circumdati</taxon>
    </lineage>
</organism>
<reference evidence="1 2" key="1">
    <citation type="submission" date="2018-02" db="EMBL/GenBank/DDBJ databases">
        <title>The genomes of Aspergillus section Nigri reveals drivers in fungal speciation.</title>
        <authorList>
            <consortium name="DOE Joint Genome Institute"/>
            <person name="Vesth T.C."/>
            <person name="Nybo J."/>
            <person name="Theobald S."/>
            <person name="Brandl J."/>
            <person name="Frisvad J.C."/>
            <person name="Nielsen K.F."/>
            <person name="Lyhne E.K."/>
            <person name="Kogle M.E."/>
            <person name="Kuo A."/>
            <person name="Riley R."/>
            <person name="Clum A."/>
            <person name="Nolan M."/>
            <person name="Lipzen A."/>
            <person name="Salamov A."/>
            <person name="Henrissat B."/>
            <person name="Wiebenga A."/>
            <person name="De vries R.P."/>
            <person name="Grigoriev I.V."/>
            <person name="Mortensen U.H."/>
            <person name="Andersen M.R."/>
            <person name="Baker S.E."/>
        </authorList>
    </citation>
    <scope>NUCLEOTIDE SEQUENCE [LARGE SCALE GENOMIC DNA]</scope>
    <source>
        <strain evidence="1 2">CBS 707.79</strain>
    </source>
</reference>
<protein>
    <submittedName>
        <fullName evidence="1">Uncharacterized protein</fullName>
    </submittedName>
</protein>
<keyword evidence="2" id="KW-1185">Reference proteome</keyword>
<dbReference type="AlphaFoldDB" id="A0A319DBR4"/>
<dbReference type="EMBL" id="KZ826088">
    <property type="protein sequence ID" value="PYH88483.1"/>
    <property type="molecule type" value="Genomic_DNA"/>
</dbReference>
<dbReference type="STRING" id="1448320.A0A319DBR4"/>
<sequence>MNSTIVAAINHGGPGVIIKMRHKPKFSDDKTHGDLPLAECAPLKFAGLDELADHRGAIASSGWRA</sequence>
<dbReference type="Proteomes" id="UP000247810">
    <property type="component" value="Unassembled WGS sequence"/>
</dbReference>